<dbReference type="PROSITE" id="PS50111">
    <property type="entry name" value="CHEMOTAXIS_TRANSDUC_2"/>
    <property type="match status" value="1"/>
</dbReference>
<dbReference type="Pfam" id="PF07238">
    <property type="entry name" value="PilZ"/>
    <property type="match status" value="1"/>
</dbReference>
<evidence type="ECO:0000313" key="10">
    <source>
        <dbReference type="Proteomes" id="UP000697995"/>
    </source>
</evidence>
<dbReference type="Proteomes" id="UP000697995">
    <property type="component" value="Unassembled WGS sequence"/>
</dbReference>
<dbReference type="PANTHER" id="PTHR32089:SF112">
    <property type="entry name" value="LYSOZYME-LIKE PROTEIN-RELATED"/>
    <property type="match status" value="1"/>
</dbReference>
<dbReference type="SMART" id="SM00283">
    <property type="entry name" value="MA"/>
    <property type="match status" value="1"/>
</dbReference>
<feature type="domain" description="Methyl-accepting transducer" evidence="7">
    <location>
        <begin position="434"/>
        <end position="674"/>
    </location>
</feature>
<evidence type="ECO:0000259" key="7">
    <source>
        <dbReference type="PROSITE" id="PS50111"/>
    </source>
</evidence>
<comment type="caution">
    <text evidence="9">The sequence shown here is derived from an EMBL/GenBank/DDBJ whole genome shotgun (WGS) entry which is preliminary data.</text>
</comment>
<keyword evidence="10" id="KW-1185">Reference proteome</keyword>
<accession>A0ABS1CZM4</accession>
<evidence type="ECO:0000313" key="9">
    <source>
        <dbReference type="EMBL" id="MBK1659780.1"/>
    </source>
</evidence>
<dbReference type="SUPFAM" id="SSF58104">
    <property type="entry name" value="Methyl-accepting chemotaxis protein (MCP) signaling domain"/>
    <property type="match status" value="1"/>
</dbReference>
<evidence type="ECO:0000256" key="2">
    <source>
        <dbReference type="ARBA" id="ARBA00029447"/>
    </source>
</evidence>
<dbReference type="CDD" id="cd06225">
    <property type="entry name" value="HAMP"/>
    <property type="match status" value="1"/>
</dbReference>
<dbReference type="SMART" id="SM00304">
    <property type="entry name" value="HAMP"/>
    <property type="match status" value="2"/>
</dbReference>
<keyword evidence="6" id="KW-0812">Transmembrane</keyword>
<evidence type="ECO:0000256" key="4">
    <source>
        <dbReference type="SAM" id="Coils"/>
    </source>
</evidence>
<keyword evidence="1 3" id="KW-0807">Transducer</keyword>
<keyword evidence="6" id="KW-0472">Membrane</keyword>
<keyword evidence="6" id="KW-1133">Transmembrane helix</keyword>
<evidence type="ECO:0000259" key="8">
    <source>
        <dbReference type="PROSITE" id="PS50885"/>
    </source>
</evidence>
<evidence type="ECO:0000256" key="1">
    <source>
        <dbReference type="ARBA" id="ARBA00023224"/>
    </source>
</evidence>
<keyword evidence="4" id="KW-0175">Coiled coil</keyword>
<evidence type="ECO:0008006" key="11">
    <source>
        <dbReference type="Google" id="ProtNLM"/>
    </source>
</evidence>
<dbReference type="EMBL" id="NRSG01000124">
    <property type="protein sequence ID" value="MBK1659780.1"/>
    <property type="molecule type" value="Genomic_DNA"/>
</dbReference>
<dbReference type="Gene3D" id="6.10.340.10">
    <property type="match status" value="1"/>
</dbReference>
<sequence>MPPASPPSSGFGLSLRAALLAVLLGLTAFGAAALGWRAAEDWRQLAAAEEAGIANEGANRFIAGLFEVLMERLATNNALQAPDPAGPEVLQEIARRRAAVQANFLAGRAVLAARQFPGEAALLRDLDAALARADDLRRQADAALRQPVAARDAALRRDFIPGITASVDAALRVWFAAVHHMAQSDPVLARLAAVKEIGWRLRDTAGFERSNIASAMSARQPVAADRLAANAAIRGRVDLLWSQLQNLAPEADPATDAGLRAAMATARREYFEGFRGLADRMVAAGAEAGRYPMAPADFVATTTDQLGTLLAVMTAAGQASEAHAAAAIAARRTDLAAAAGVLLASLALAGLAAWIVVARVTRPLARLEAATARLAQGDLAVTLPGAARRDEVGRLAGAIRVLQDGLLAKARLEASQTEERAAAEAEKRNVVQAMAEQVEAAAREAVSAIEIRSQAMSGDAAALAAMAAEVAGTAVAMEATAARVLADGECGAAATEELAASIRAVAGQVEGATAAARRAVDRTETSQATIAGLAEAASRIGDVVRLISDIAGRTNLLALNATIEAARAGEAGKGFAVVASEVKALASQTARATEEIARQVSGIGSATSGAVAAVAEIAAAIQETDSAAATITAVIDQQAKATAEIAETVARTTAAAREVSERAGEVAAAIGGAGTRADAVRGAAAGTAEATATLQASIVRIIRTATPEAERRGEPRRPGQGRRAMLGGLDGGPASGELIDVSAGGAALLLPPGSPAPRVGQPVTLTLDGEPARPGARVLEVSLVREGGLRVRLAFAGDARRAA</sequence>
<dbReference type="Pfam" id="PF00672">
    <property type="entry name" value="HAMP"/>
    <property type="match status" value="1"/>
</dbReference>
<dbReference type="InterPro" id="IPR009875">
    <property type="entry name" value="PilZ_domain"/>
</dbReference>
<feature type="region of interest" description="Disordered" evidence="5">
    <location>
        <begin position="706"/>
        <end position="725"/>
    </location>
</feature>
<comment type="similarity">
    <text evidence="2">Belongs to the methyl-accepting chemotaxis (MCP) protein family.</text>
</comment>
<gene>
    <name evidence="9" type="ORF">CKO45_16220</name>
</gene>
<feature type="compositionally biased region" description="Basic and acidic residues" evidence="5">
    <location>
        <begin position="708"/>
        <end position="717"/>
    </location>
</feature>
<evidence type="ECO:0000256" key="3">
    <source>
        <dbReference type="PROSITE-ProRule" id="PRU00284"/>
    </source>
</evidence>
<evidence type="ECO:0000256" key="5">
    <source>
        <dbReference type="SAM" id="MobiDB-lite"/>
    </source>
</evidence>
<feature type="transmembrane region" description="Helical" evidence="6">
    <location>
        <begin position="15"/>
        <end position="36"/>
    </location>
</feature>
<dbReference type="InterPro" id="IPR003660">
    <property type="entry name" value="HAMP_dom"/>
</dbReference>
<dbReference type="PROSITE" id="PS50885">
    <property type="entry name" value="HAMP"/>
    <property type="match status" value="1"/>
</dbReference>
<dbReference type="Pfam" id="PF00015">
    <property type="entry name" value="MCPsignal"/>
    <property type="match status" value="1"/>
</dbReference>
<protein>
    <recommendedName>
        <fullName evidence="11">Methyl-accepting chemotaxis protein</fullName>
    </recommendedName>
</protein>
<reference evidence="9 10" key="1">
    <citation type="journal article" date="2020" name="Microorganisms">
        <title>Osmotic Adaptation and Compatible Solute Biosynthesis of Phototrophic Bacteria as Revealed from Genome Analyses.</title>
        <authorList>
            <person name="Imhoff J.F."/>
            <person name="Rahn T."/>
            <person name="Kunzel S."/>
            <person name="Keller A."/>
            <person name="Neulinger S.C."/>
        </authorList>
    </citation>
    <scope>NUCLEOTIDE SEQUENCE [LARGE SCALE GENOMIC DNA]</scope>
    <source>
        <strain evidence="9 10">DSM 15382</strain>
    </source>
</reference>
<dbReference type="Gene3D" id="1.10.287.950">
    <property type="entry name" value="Methyl-accepting chemotaxis protein"/>
    <property type="match status" value="1"/>
</dbReference>
<proteinExistence type="inferred from homology"/>
<organism evidence="9 10">
    <name type="scientific">Paracraurococcus ruber</name>
    <dbReference type="NCBI Taxonomy" id="77675"/>
    <lineage>
        <taxon>Bacteria</taxon>
        <taxon>Pseudomonadati</taxon>
        <taxon>Pseudomonadota</taxon>
        <taxon>Alphaproteobacteria</taxon>
        <taxon>Acetobacterales</taxon>
        <taxon>Roseomonadaceae</taxon>
        <taxon>Paracraurococcus</taxon>
    </lineage>
</organism>
<feature type="coiled-coil region" evidence="4">
    <location>
        <begin position="119"/>
        <end position="146"/>
    </location>
</feature>
<dbReference type="InterPro" id="IPR004089">
    <property type="entry name" value="MCPsignal_dom"/>
</dbReference>
<name>A0ABS1CZM4_9PROT</name>
<dbReference type="PANTHER" id="PTHR32089">
    <property type="entry name" value="METHYL-ACCEPTING CHEMOTAXIS PROTEIN MCPB"/>
    <property type="match status" value="1"/>
</dbReference>
<feature type="transmembrane region" description="Helical" evidence="6">
    <location>
        <begin position="335"/>
        <end position="357"/>
    </location>
</feature>
<evidence type="ECO:0000256" key="6">
    <source>
        <dbReference type="SAM" id="Phobius"/>
    </source>
</evidence>
<feature type="domain" description="HAMP" evidence="8">
    <location>
        <begin position="358"/>
        <end position="411"/>
    </location>
</feature>
<dbReference type="RefSeq" id="WP_133218685.1">
    <property type="nucleotide sequence ID" value="NZ_NRSG01000124.1"/>
</dbReference>